<gene>
    <name evidence="6" type="ORF">JR347_02105</name>
</gene>
<dbReference type="GO" id="GO:0005524">
    <property type="term" value="F:ATP binding"/>
    <property type="evidence" value="ECO:0007669"/>
    <property type="project" value="UniProtKB-KW"/>
</dbReference>
<reference evidence="6" key="1">
    <citation type="submission" date="2021-02" db="EMBL/GenBank/DDBJ databases">
        <title>Fulvivirga sp. S481 isolated from sea water.</title>
        <authorList>
            <person name="Bae S.S."/>
            <person name="Baek K."/>
        </authorList>
    </citation>
    <scope>NUCLEOTIDE SEQUENCE</scope>
    <source>
        <strain evidence="6">S481</strain>
    </source>
</reference>
<feature type="binding site" evidence="4">
    <location>
        <begin position="4"/>
        <end position="8"/>
    </location>
    <ligand>
        <name>ATP</name>
        <dbReference type="ChEBI" id="CHEBI:30616"/>
    </ligand>
</feature>
<dbReference type="RefSeq" id="WP_205722410.1">
    <property type="nucleotide sequence ID" value="NZ_CP070608.1"/>
</dbReference>
<dbReference type="InterPro" id="IPR037171">
    <property type="entry name" value="NagB/RpiA_transferase-like"/>
</dbReference>
<dbReference type="KEGG" id="fuv:JR347_02105"/>
<feature type="binding site" evidence="4">
    <location>
        <position position="57"/>
    </location>
    <ligand>
        <name>substrate</name>
    </ligand>
</feature>
<keyword evidence="7" id="KW-1185">Reference proteome</keyword>
<keyword evidence="5" id="KW-0479">Metal-binding</keyword>
<keyword evidence="6" id="KW-0436">Ligase</keyword>
<dbReference type="EC" id="6.3.3.2" evidence="5"/>
<dbReference type="PANTHER" id="PTHR23407">
    <property type="entry name" value="ATPASE INHIBITOR/5-FORMYLTETRAHYDROFOLATE CYCLO-LIGASE"/>
    <property type="match status" value="1"/>
</dbReference>
<evidence type="ECO:0000313" key="7">
    <source>
        <dbReference type="Proteomes" id="UP000662783"/>
    </source>
</evidence>
<comment type="cofactor">
    <cofactor evidence="5">
        <name>Mg(2+)</name>
        <dbReference type="ChEBI" id="CHEBI:18420"/>
    </cofactor>
</comment>
<sequence length="185" mass="21214">MASKQVLREVYLAKRLTLTEEEYGRRNELILNKVLALIAEVNPLIIHFFLPIKSKREIDLTSVIDQFPSSKFVIPKTESNGELKHFIFNSETKMLQNKWGIMEPQEGIEVDPKDIDLVIVPLIIADKLGHRIGYGKGYYDRFLAKIEALKVGVSLQPLLDKIDYSEATDVELDKVITPYEQRIIS</sequence>
<dbReference type="NCBIfam" id="TIGR02727">
    <property type="entry name" value="MTHFS_bact"/>
    <property type="match status" value="1"/>
</dbReference>
<evidence type="ECO:0000256" key="5">
    <source>
        <dbReference type="RuleBase" id="RU361279"/>
    </source>
</evidence>
<comment type="catalytic activity">
    <reaction evidence="5">
        <text>(6S)-5-formyl-5,6,7,8-tetrahydrofolate + ATP = (6R)-5,10-methenyltetrahydrofolate + ADP + phosphate</text>
        <dbReference type="Rhea" id="RHEA:10488"/>
        <dbReference type="ChEBI" id="CHEBI:30616"/>
        <dbReference type="ChEBI" id="CHEBI:43474"/>
        <dbReference type="ChEBI" id="CHEBI:57455"/>
        <dbReference type="ChEBI" id="CHEBI:57457"/>
        <dbReference type="ChEBI" id="CHEBI:456216"/>
        <dbReference type="EC" id="6.3.3.2"/>
    </reaction>
</comment>
<dbReference type="Pfam" id="PF01812">
    <property type="entry name" value="5-FTHF_cyc-lig"/>
    <property type="match status" value="1"/>
</dbReference>
<feature type="binding site" evidence="4">
    <location>
        <begin position="131"/>
        <end position="139"/>
    </location>
    <ligand>
        <name>ATP</name>
        <dbReference type="ChEBI" id="CHEBI:30616"/>
    </ligand>
</feature>
<dbReference type="SUPFAM" id="SSF100950">
    <property type="entry name" value="NagB/RpiA/CoA transferase-like"/>
    <property type="match status" value="1"/>
</dbReference>
<keyword evidence="5" id="KW-0460">Magnesium</keyword>
<evidence type="ECO:0000256" key="3">
    <source>
        <dbReference type="ARBA" id="ARBA00022840"/>
    </source>
</evidence>
<evidence type="ECO:0000256" key="1">
    <source>
        <dbReference type="ARBA" id="ARBA00010638"/>
    </source>
</evidence>
<organism evidence="6 7">
    <name type="scientific">Fulvivirga lutea</name>
    <dbReference type="NCBI Taxonomy" id="2810512"/>
    <lineage>
        <taxon>Bacteria</taxon>
        <taxon>Pseudomonadati</taxon>
        <taxon>Bacteroidota</taxon>
        <taxon>Cytophagia</taxon>
        <taxon>Cytophagales</taxon>
        <taxon>Fulvivirgaceae</taxon>
        <taxon>Fulvivirga</taxon>
    </lineage>
</organism>
<comment type="similarity">
    <text evidence="1 5">Belongs to the 5-formyltetrahydrofolate cyclo-ligase family.</text>
</comment>
<dbReference type="GO" id="GO:0009396">
    <property type="term" value="P:folic acid-containing compound biosynthetic process"/>
    <property type="evidence" value="ECO:0007669"/>
    <property type="project" value="TreeGrafter"/>
</dbReference>
<keyword evidence="2 4" id="KW-0547">Nucleotide-binding</keyword>
<accession>A0A975A1V8</accession>
<name>A0A975A1V8_9BACT</name>
<evidence type="ECO:0000256" key="2">
    <source>
        <dbReference type="ARBA" id="ARBA00022741"/>
    </source>
</evidence>
<proteinExistence type="inferred from homology"/>
<dbReference type="EMBL" id="CP070608">
    <property type="protein sequence ID" value="QSE97902.1"/>
    <property type="molecule type" value="Genomic_DNA"/>
</dbReference>
<dbReference type="InterPro" id="IPR002698">
    <property type="entry name" value="FTHF_cligase"/>
</dbReference>
<dbReference type="GO" id="GO:0030272">
    <property type="term" value="F:5-formyltetrahydrofolate cyclo-ligase activity"/>
    <property type="evidence" value="ECO:0007669"/>
    <property type="project" value="UniProtKB-EC"/>
</dbReference>
<dbReference type="PANTHER" id="PTHR23407:SF1">
    <property type="entry name" value="5-FORMYLTETRAHYDROFOLATE CYCLO-LIGASE"/>
    <property type="match status" value="1"/>
</dbReference>
<dbReference type="GO" id="GO:0046872">
    <property type="term" value="F:metal ion binding"/>
    <property type="evidence" value="ECO:0007669"/>
    <property type="project" value="UniProtKB-KW"/>
</dbReference>
<dbReference type="PIRSF" id="PIRSF006806">
    <property type="entry name" value="FTHF_cligase"/>
    <property type="match status" value="1"/>
</dbReference>
<dbReference type="InterPro" id="IPR024185">
    <property type="entry name" value="FTHF_cligase-like_sf"/>
</dbReference>
<feature type="binding site" evidence="4">
    <location>
        <position position="50"/>
    </location>
    <ligand>
        <name>substrate</name>
    </ligand>
</feature>
<evidence type="ECO:0000256" key="4">
    <source>
        <dbReference type="PIRSR" id="PIRSR006806-1"/>
    </source>
</evidence>
<dbReference type="AlphaFoldDB" id="A0A975A1V8"/>
<dbReference type="Gene3D" id="3.40.50.10420">
    <property type="entry name" value="NagB/RpiA/CoA transferase-like"/>
    <property type="match status" value="1"/>
</dbReference>
<dbReference type="GO" id="GO:0035999">
    <property type="term" value="P:tetrahydrofolate interconversion"/>
    <property type="evidence" value="ECO:0007669"/>
    <property type="project" value="TreeGrafter"/>
</dbReference>
<keyword evidence="3 4" id="KW-0067">ATP-binding</keyword>
<dbReference type="Proteomes" id="UP000662783">
    <property type="component" value="Chromosome"/>
</dbReference>
<protein>
    <recommendedName>
        <fullName evidence="5">5-formyltetrahydrofolate cyclo-ligase</fullName>
        <ecNumber evidence="5">6.3.3.2</ecNumber>
    </recommendedName>
</protein>
<evidence type="ECO:0000313" key="6">
    <source>
        <dbReference type="EMBL" id="QSE97902.1"/>
    </source>
</evidence>